<feature type="transmembrane region" description="Helical" evidence="1">
    <location>
        <begin position="95"/>
        <end position="116"/>
    </location>
</feature>
<name>A0A1H4RNW8_9NOCA</name>
<proteinExistence type="predicted"/>
<keyword evidence="1" id="KW-1133">Transmembrane helix</keyword>
<dbReference type="InterPro" id="IPR018723">
    <property type="entry name" value="DUF2254_membrane"/>
</dbReference>
<dbReference type="EMBL" id="FNSV01000005">
    <property type="protein sequence ID" value="SEC33590.1"/>
    <property type="molecule type" value="Genomic_DNA"/>
</dbReference>
<evidence type="ECO:0000313" key="2">
    <source>
        <dbReference type="EMBL" id="SEC33590.1"/>
    </source>
</evidence>
<feature type="transmembrane region" description="Helical" evidence="1">
    <location>
        <begin position="51"/>
        <end position="75"/>
    </location>
</feature>
<feature type="transmembrane region" description="Helical" evidence="1">
    <location>
        <begin position="123"/>
        <end position="142"/>
    </location>
</feature>
<dbReference type="Proteomes" id="UP000183561">
    <property type="component" value="Unassembled WGS sequence"/>
</dbReference>
<protein>
    <submittedName>
        <fullName evidence="2">Uncharacterized membrane protein</fullName>
    </submittedName>
</protein>
<organism evidence="2 3">
    <name type="scientific">Rhodococcus koreensis</name>
    <dbReference type="NCBI Taxonomy" id="99653"/>
    <lineage>
        <taxon>Bacteria</taxon>
        <taxon>Bacillati</taxon>
        <taxon>Actinomycetota</taxon>
        <taxon>Actinomycetes</taxon>
        <taxon>Mycobacteriales</taxon>
        <taxon>Nocardiaceae</taxon>
        <taxon>Rhodococcus</taxon>
    </lineage>
</organism>
<reference evidence="3" key="1">
    <citation type="submission" date="2016-10" db="EMBL/GenBank/DDBJ databases">
        <authorList>
            <person name="Varghese N."/>
            <person name="Submissions S."/>
        </authorList>
    </citation>
    <scope>NUCLEOTIDE SEQUENCE [LARGE SCALE GENOMIC DNA]</scope>
    <source>
        <strain evidence="3">DSM 44498</strain>
    </source>
</reference>
<keyword evidence="1" id="KW-0472">Membrane</keyword>
<sequence>MSTAPAGDAYRRRRILYAELTMVLYILVGLGLGLTVPRIRRGPELPAQQVIGVLTTIGLGVLGLVAVIYSLGILVVRWVASNYSPRLTQFRDTPILLQTFAFALGVAVFCISAAFATGPRARVSMAVLIIAIVLLAVMAVLLRTLQVTAATSIQLSPVLNSIAARGRDVLDAASPTAASTVVSPAARLPEPRTMVTWPTSPAVLQRILVDRLVGAAQTANAVIVLRAAPGTTLQCGTPVADIHGELAPSIVLGGLVVGSERTFEQDPLLAFRLLTDIALRALRPNDPATAVQALDYLEDLLARAAAAPIESRRVTDRNNALRLVIARPGWDDFVRTSLDDLIPAAATTPSVLIRIQTLLERVRNRAHPDHRDVLTQRLTRVNEHLATLLPPPA</sequence>
<dbReference type="RefSeq" id="WP_072946876.1">
    <property type="nucleotide sequence ID" value="NZ_FNSV01000005.1"/>
</dbReference>
<keyword evidence="3" id="KW-1185">Reference proteome</keyword>
<evidence type="ECO:0000313" key="3">
    <source>
        <dbReference type="Proteomes" id="UP000183561"/>
    </source>
</evidence>
<evidence type="ECO:0000256" key="1">
    <source>
        <dbReference type="SAM" id="Phobius"/>
    </source>
</evidence>
<gene>
    <name evidence="2" type="ORF">SAMN04490239_3719</name>
</gene>
<dbReference type="AlphaFoldDB" id="A0A1H4RNW8"/>
<feature type="transmembrane region" description="Helical" evidence="1">
    <location>
        <begin position="20"/>
        <end position="39"/>
    </location>
</feature>
<accession>A0A1H4RNW8</accession>
<keyword evidence="1" id="KW-0812">Transmembrane</keyword>
<dbReference type="Pfam" id="PF10011">
    <property type="entry name" value="DUF2254"/>
    <property type="match status" value="1"/>
</dbReference>
<dbReference type="OrthoDB" id="2955631at2"/>